<organism evidence="1">
    <name type="scientific">Salmonella phage vB_SE130_2P</name>
    <dbReference type="NCBI Taxonomy" id="3236707"/>
    <lineage>
        <taxon>Viruses</taxon>
    </lineage>
</organism>
<sequence>MVTRKITDEQLQQELNAGLGPTEIAKKYNMSRRNVQLRSGAWQRRSWPRARRKPPCARWV</sequence>
<evidence type="ECO:0000313" key="1">
    <source>
        <dbReference type="EMBL" id="XDJ01650.1"/>
    </source>
</evidence>
<reference evidence="1" key="1">
    <citation type="submission" date="2024-06" db="EMBL/GenBank/DDBJ databases">
        <authorList>
            <person name="Mutai I.J."/>
            <person name="Gurusinghe A."/>
            <person name="Wang B."/>
            <person name="Clark M."/>
            <person name="Bhandare S.G."/>
        </authorList>
    </citation>
    <scope>NUCLEOTIDE SEQUENCE</scope>
</reference>
<protein>
    <recommendedName>
        <fullName evidence="2">HTH psq-type domain-containing protein</fullName>
    </recommendedName>
</protein>
<evidence type="ECO:0008006" key="2">
    <source>
        <dbReference type="Google" id="ProtNLM"/>
    </source>
</evidence>
<dbReference type="EMBL" id="PP935706">
    <property type="protein sequence ID" value="XDJ01650.1"/>
    <property type="molecule type" value="Genomic_DNA"/>
</dbReference>
<proteinExistence type="predicted"/>
<name>A0AB39C4G0_9VIRU</name>
<accession>A0AB39C4G0</accession>